<proteinExistence type="predicted"/>
<dbReference type="Proteomes" id="UP000470876">
    <property type="component" value="Unassembled WGS sequence"/>
</dbReference>
<feature type="repeat" description="ANK" evidence="3">
    <location>
        <begin position="97"/>
        <end position="129"/>
    </location>
</feature>
<evidence type="ECO:0000313" key="5">
    <source>
        <dbReference type="Proteomes" id="UP000470876"/>
    </source>
</evidence>
<reference evidence="4 5" key="1">
    <citation type="submission" date="2020-01" db="EMBL/GenBank/DDBJ databases">
        <title>Genetics and antimicrobial susceptibilities of Nocardia species isolated from the soil; a comparison with species isolated from humans.</title>
        <authorList>
            <person name="Carrasco G."/>
            <person name="Monzon S."/>
            <person name="Sansegundo M."/>
            <person name="Garcia E."/>
            <person name="Garrido N."/>
            <person name="Medina M.J."/>
            <person name="Villalon P."/>
            <person name="Ramirez-Arocha A.C."/>
            <person name="Jimenez P."/>
            <person name="Cuesta I."/>
            <person name="Valdezate S."/>
        </authorList>
    </citation>
    <scope>NUCLEOTIDE SEQUENCE [LARGE SCALE GENOMIC DNA]</scope>
    <source>
        <strain evidence="4 5">CNM20110649</strain>
    </source>
</reference>
<dbReference type="PROSITE" id="PS50088">
    <property type="entry name" value="ANK_REPEAT"/>
    <property type="match status" value="1"/>
</dbReference>
<evidence type="ECO:0000313" key="4">
    <source>
        <dbReference type="EMBL" id="NEW54526.1"/>
    </source>
</evidence>
<dbReference type="Gene3D" id="1.25.40.20">
    <property type="entry name" value="Ankyrin repeat-containing domain"/>
    <property type="match status" value="1"/>
</dbReference>
<keyword evidence="5" id="KW-1185">Reference proteome</keyword>
<protein>
    <submittedName>
        <fullName evidence="4">Ankyrin repeat domain-containing protein</fullName>
    </submittedName>
</protein>
<dbReference type="SUPFAM" id="SSF48403">
    <property type="entry name" value="Ankyrin repeat"/>
    <property type="match status" value="1"/>
</dbReference>
<dbReference type="Pfam" id="PF12796">
    <property type="entry name" value="Ank_2"/>
    <property type="match status" value="1"/>
</dbReference>
<keyword evidence="1" id="KW-0677">Repeat</keyword>
<dbReference type="EMBL" id="JAAGUX010000003">
    <property type="protein sequence ID" value="NEW54526.1"/>
    <property type="molecule type" value="Genomic_DNA"/>
</dbReference>
<gene>
    <name evidence="4" type="ORF">GV794_02440</name>
</gene>
<dbReference type="PANTHER" id="PTHR24201">
    <property type="entry name" value="ANK_REP_REGION DOMAIN-CONTAINING PROTEIN"/>
    <property type="match status" value="1"/>
</dbReference>
<sequence length="167" mass="17698">MRGAEEFDLVMAVIRGDADEVRRAHDAGVDLATVTAPGGSGSLLGWAAEWGRTEILAYLLSHGIEAESHALSRAAHKGHAEAVRLLLDHGMNPDLPTAWPPLRAAADRGSPECVQALLEAGARVDVRAGPQSGRWGGKTPRELATMRPAEGTAEILRLLTSPRLDST</sequence>
<dbReference type="InterPro" id="IPR036770">
    <property type="entry name" value="Ankyrin_rpt-contain_sf"/>
</dbReference>
<organism evidence="4 5">
    <name type="scientific">Nocardia cyriacigeorgica</name>
    <dbReference type="NCBI Taxonomy" id="135487"/>
    <lineage>
        <taxon>Bacteria</taxon>
        <taxon>Bacillati</taxon>
        <taxon>Actinomycetota</taxon>
        <taxon>Actinomycetes</taxon>
        <taxon>Mycobacteriales</taxon>
        <taxon>Nocardiaceae</taxon>
        <taxon>Nocardia</taxon>
    </lineage>
</organism>
<keyword evidence="2 3" id="KW-0040">ANK repeat</keyword>
<dbReference type="InterPro" id="IPR050776">
    <property type="entry name" value="Ank_Repeat/CDKN_Inhibitor"/>
</dbReference>
<name>A0ABX0CFD7_9NOCA</name>
<dbReference type="PANTHER" id="PTHR24201:SF15">
    <property type="entry name" value="ANKYRIN REPEAT DOMAIN-CONTAINING PROTEIN 66"/>
    <property type="match status" value="1"/>
</dbReference>
<dbReference type="InterPro" id="IPR002110">
    <property type="entry name" value="Ankyrin_rpt"/>
</dbReference>
<dbReference type="SMART" id="SM00248">
    <property type="entry name" value="ANK"/>
    <property type="match status" value="2"/>
</dbReference>
<comment type="caution">
    <text evidence="4">The sequence shown here is derived from an EMBL/GenBank/DDBJ whole genome shotgun (WGS) entry which is preliminary data.</text>
</comment>
<evidence type="ECO:0000256" key="2">
    <source>
        <dbReference type="ARBA" id="ARBA00023043"/>
    </source>
</evidence>
<evidence type="ECO:0000256" key="1">
    <source>
        <dbReference type="ARBA" id="ARBA00022737"/>
    </source>
</evidence>
<accession>A0ABX0CFD7</accession>
<evidence type="ECO:0000256" key="3">
    <source>
        <dbReference type="PROSITE-ProRule" id="PRU00023"/>
    </source>
</evidence>